<evidence type="ECO:0000259" key="3">
    <source>
        <dbReference type="PROSITE" id="PS51186"/>
    </source>
</evidence>
<name>A0A5B7ZVM1_9GAMM</name>
<dbReference type="AlphaFoldDB" id="A0A5B7ZVM1"/>
<dbReference type="PANTHER" id="PTHR43877">
    <property type="entry name" value="AMINOALKYLPHOSPHONATE N-ACETYLTRANSFERASE-RELATED-RELATED"/>
    <property type="match status" value="1"/>
</dbReference>
<keyword evidence="2" id="KW-0012">Acyltransferase</keyword>
<dbReference type="Gene3D" id="3.40.630.30">
    <property type="match status" value="1"/>
</dbReference>
<evidence type="ECO:0000256" key="2">
    <source>
        <dbReference type="ARBA" id="ARBA00023315"/>
    </source>
</evidence>
<evidence type="ECO:0000256" key="1">
    <source>
        <dbReference type="ARBA" id="ARBA00022679"/>
    </source>
</evidence>
<dbReference type="GO" id="GO:0016747">
    <property type="term" value="F:acyltransferase activity, transferring groups other than amino-acyl groups"/>
    <property type="evidence" value="ECO:0007669"/>
    <property type="project" value="InterPro"/>
</dbReference>
<organism evidence="4 5">
    <name type="scientific">Thermomonas aquatica</name>
    <dbReference type="NCBI Taxonomy" id="2202149"/>
    <lineage>
        <taxon>Bacteria</taxon>
        <taxon>Pseudomonadati</taxon>
        <taxon>Pseudomonadota</taxon>
        <taxon>Gammaproteobacteria</taxon>
        <taxon>Lysobacterales</taxon>
        <taxon>Lysobacteraceae</taxon>
        <taxon>Thermomonas</taxon>
    </lineage>
</organism>
<dbReference type="PIRSF" id="PIRSF028520">
    <property type="entry name" value="UCP028520"/>
    <property type="match status" value="1"/>
</dbReference>
<dbReference type="SUPFAM" id="SSF55729">
    <property type="entry name" value="Acyl-CoA N-acyltransferases (Nat)"/>
    <property type="match status" value="1"/>
</dbReference>
<dbReference type="PROSITE" id="PS51186">
    <property type="entry name" value="GNAT"/>
    <property type="match status" value="1"/>
</dbReference>
<dbReference type="InterPro" id="IPR050832">
    <property type="entry name" value="Bact_Acetyltransf"/>
</dbReference>
<keyword evidence="1 4" id="KW-0808">Transferase</keyword>
<protein>
    <submittedName>
        <fullName evidence="4">GNAT family N-acetyltransferase</fullName>
    </submittedName>
</protein>
<dbReference type="EMBL" id="CP040871">
    <property type="protein sequence ID" value="QDA58533.1"/>
    <property type="molecule type" value="Genomic_DNA"/>
</dbReference>
<evidence type="ECO:0000313" key="5">
    <source>
        <dbReference type="Proteomes" id="UP000308149"/>
    </source>
</evidence>
<keyword evidence="5" id="KW-1185">Reference proteome</keyword>
<gene>
    <name evidence="4" type="ORF">FHQ07_10485</name>
</gene>
<dbReference type="InterPro" id="IPR016890">
    <property type="entry name" value="UCP028520"/>
</dbReference>
<sequence length="166" mass="18050">MLRDAVAADFERVLALNAAEVTQTSAMDRVRLEALAALACRFTVAEADGRVVGLLLAMDHDAAYDNDNFRWFAAHAPRFVYVDRIVVDAAAAGMGIGGTLYRDLFAQARRRGIDRVVCEYNLAPPNPASKAFHDRFGFVEVGRQHVAGGSKLVSLQQLVLAPEAMS</sequence>
<dbReference type="InterPro" id="IPR000182">
    <property type="entry name" value="GNAT_dom"/>
</dbReference>
<dbReference type="InterPro" id="IPR016181">
    <property type="entry name" value="Acyl_CoA_acyltransferase"/>
</dbReference>
<dbReference type="Pfam" id="PF00583">
    <property type="entry name" value="Acetyltransf_1"/>
    <property type="match status" value="1"/>
</dbReference>
<dbReference type="PANTHER" id="PTHR43877:SF2">
    <property type="entry name" value="AMINOALKYLPHOSPHONATE N-ACETYLTRANSFERASE-RELATED"/>
    <property type="match status" value="1"/>
</dbReference>
<reference evidence="4 5" key="1">
    <citation type="submission" date="2019-06" db="EMBL/GenBank/DDBJ databases">
        <title>Thermomonas aquatica sp. nov., isolated from an industrial wastewater treatment plant.</title>
        <authorList>
            <person name="Jeon J.H."/>
            <person name="Park D.-S."/>
        </authorList>
    </citation>
    <scope>NUCLEOTIDE SEQUENCE [LARGE SCALE GENOMIC DNA]</scope>
    <source>
        <strain evidence="4 5">SY21</strain>
    </source>
</reference>
<accession>A0A5B7ZVM1</accession>
<dbReference type="Proteomes" id="UP000308149">
    <property type="component" value="Chromosome"/>
</dbReference>
<dbReference type="KEGG" id="thes:FHQ07_10485"/>
<dbReference type="OrthoDB" id="6182349at2"/>
<feature type="domain" description="N-acetyltransferase" evidence="3">
    <location>
        <begin position="1"/>
        <end position="159"/>
    </location>
</feature>
<proteinExistence type="predicted"/>
<evidence type="ECO:0000313" key="4">
    <source>
        <dbReference type="EMBL" id="QDA58533.1"/>
    </source>
</evidence>